<keyword evidence="2" id="KW-0479">Metal-binding</keyword>
<name>A0A1I4XXS5_PSUAM</name>
<dbReference type="InterPro" id="IPR051121">
    <property type="entry name" value="FAH"/>
</dbReference>
<keyword evidence="5" id="KW-1185">Reference proteome</keyword>
<dbReference type="GO" id="GO:0046872">
    <property type="term" value="F:metal ion binding"/>
    <property type="evidence" value="ECO:0007669"/>
    <property type="project" value="UniProtKB-KW"/>
</dbReference>
<dbReference type="GO" id="GO:0016787">
    <property type="term" value="F:hydrolase activity"/>
    <property type="evidence" value="ECO:0007669"/>
    <property type="project" value="UniProtKB-KW"/>
</dbReference>
<dbReference type="InterPro" id="IPR036663">
    <property type="entry name" value="Fumarylacetoacetase_C_sf"/>
</dbReference>
<evidence type="ECO:0000256" key="2">
    <source>
        <dbReference type="ARBA" id="ARBA00022723"/>
    </source>
</evidence>
<dbReference type="PANTHER" id="PTHR42796:SF4">
    <property type="entry name" value="FUMARYLACETOACETATE HYDROLASE DOMAIN-CONTAINING PROTEIN 2A"/>
    <property type="match status" value="1"/>
</dbReference>
<evidence type="ECO:0000313" key="5">
    <source>
        <dbReference type="Proteomes" id="UP000199614"/>
    </source>
</evidence>
<evidence type="ECO:0000313" key="4">
    <source>
        <dbReference type="EMBL" id="SFN30039.1"/>
    </source>
</evidence>
<evidence type="ECO:0000256" key="1">
    <source>
        <dbReference type="ARBA" id="ARBA00010211"/>
    </source>
</evidence>
<gene>
    <name evidence="4" type="ORF">SAMN05216207_101221</name>
</gene>
<protein>
    <submittedName>
        <fullName evidence="4">Fumarylacetoacetate (FAA) hydrolase family protein</fullName>
    </submittedName>
</protein>
<comment type="similarity">
    <text evidence="1">Belongs to the FAH family.</text>
</comment>
<feature type="domain" description="Fumarylacetoacetase-like C-terminal" evidence="3">
    <location>
        <begin position="8"/>
        <end position="172"/>
    </location>
</feature>
<evidence type="ECO:0000259" key="3">
    <source>
        <dbReference type="Pfam" id="PF01557"/>
    </source>
</evidence>
<dbReference type="Pfam" id="PF01557">
    <property type="entry name" value="FAA_hydrolase"/>
    <property type="match status" value="1"/>
</dbReference>
<accession>A0A1I4XXS5</accession>
<dbReference type="Proteomes" id="UP000199614">
    <property type="component" value="Unassembled WGS sequence"/>
</dbReference>
<dbReference type="Gene3D" id="3.90.850.10">
    <property type="entry name" value="Fumarylacetoacetase-like, C-terminal domain"/>
    <property type="match status" value="1"/>
</dbReference>
<dbReference type="GO" id="GO:0044281">
    <property type="term" value="P:small molecule metabolic process"/>
    <property type="evidence" value="ECO:0007669"/>
    <property type="project" value="UniProtKB-ARBA"/>
</dbReference>
<dbReference type="STRING" id="260086.SAMN05216207_101221"/>
<keyword evidence="4" id="KW-0378">Hydrolase</keyword>
<proteinExistence type="inferred from homology"/>
<sequence length="175" mass="18858">MLPAREGRRIDWEAELAVVIGRRCRRVPAERAREVVAGWTIADDISARDRLYRDAPLAPPFGFDWFEAKAEDTSFPMGPGITPDWLVGDPQDLAIRLRVNGETKQDASTADMVCGVWDLIAAASEVATLEPGDVIATGTPAGVGGPRGEFLAPGDEVTVEIEHVGVLRHTVVDSA</sequence>
<dbReference type="SUPFAM" id="SSF56529">
    <property type="entry name" value="FAH"/>
    <property type="match status" value="1"/>
</dbReference>
<reference evidence="4 5" key="1">
    <citation type="submission" date="2016-10" db="EMBL/GenBank/DDBJ databases">
        <authorList>
            <person name="de Groot N.N."/>
        </authorList>
    </citation>
    <scope>NUCLEOTIDE SEQUENCE [LARGE SCALE GENOMIC DNA]</scope>
    <source>
        <strain evidence="4 5">CGMCC 4.1877</strain>
    </source>
</reference>
<dbReference type="PANTHER" id="PTHR42796">
    <property type="entry name" value="FUMARYLACETOACETATE HYDROLASE DOMAIN-CONTAINING PROTEIN 2A-RELATED"/>
    <property type="match status" value="1"/>
</dbReference>
<dbReference type="EMBL" id="FOUY01000012">
    <property type="protein sequence ID" value="SFN30039.1"/>
    <property type="molecule type" value="Genomic_DNA"/>
</dbReference>
<organism evidence="4 5">
    <name type="scientific">Pseudonocardia ammonioxydans</name>
    <dbReference type="NCBI Taxonomy" id="260086"/>
    <lineage>
        <taxon>Bacteria</taxon>
        <taxon>Bacillati</taxon>
        <taxon>Actinomycetota</taxon>
        <taxon>Actinomycetes</taxon>
        <taxon>Pseudonocardiales</taxon>
        <taxon>Pseudonocardiaceae</taxon>
        <taxon>Pseudonocardia</taxon>
    </lineage>
</organism>
<dbReference type="InterPro" id="IPR011234">
    <property type="entry name" value="Fumarylacetoacetase-like_C"/>
</dbReference>
<dbReference type="AlphaFoldDB" id="A0A1I4XXS5"/>